<feature type="region of interest" description="Disordered" evidence="1">
    <location>
        <begin position="224"/>
        <end position="307"/>
    </location>
</feature>
<accession>A0A165JUU4</accession>
<sequence>MPTPTSPAAPERRHTVQELQIAIRLRWYVDRGVLEDDPCARLELKREIEKGKWTGQISQEVDDADIIVVDAATVDPYWIKHATAYVITYDYFVAARRMSLFGKDGIPALSDYCFLKRYKRPVEPNAKVYVDISAQPWRFEITSEHFDAEVNIVDPALADLTVYKNAPGIILACDYFYAAQRLRSSGKVINGWGWLDATSFALFVPRVPVVDVRTYGPRFKLSDATQSDTRAASPSHGTKRIRSCDKGPATPHGPSAKRARRGEQQVPSTRAVNPLLDTEDEEDIEPLPAPDAIRHGPGEAHGDTAHHHPLVPLPPAPTHIDKGFAHEKVLTWILSFTAWVKCCTPSTTFTKSIAETSSLMALFDLRWTPTSFANFVKYTQNKPVHKAIFRKVQLAYDTADRAADYAHVLGPQNARAAVEKAARQYKNMYPTAIRSNPRRHLRPCPKLKDGTDTGVASRYTAEGKEWLKDAVRFFVAGGAFPSAAELADCISSRWETRASALGAPGRGALLSMLTKEKKTWITPAYDDYIRGRVTVTSASDAASTSGSLEM</sequence>
<dbReference type="EMBL" id="KV425958">
    <property type="protein sequence ID" value="KZV95363.1"/>
    <property type="molecule type" value="Genomic_DNA"/>
</dbReference>
<evidence type="ECO:0000256" key="1">
    <source>
        <dbReference type="SAM" id="MobiDB-lite"/>
    </source>
</evidence>
<feature type="compositionally biased region" description="Basic and acidic residues" evidence="1">
    <location>
        <begin position="292"/>
        <end position="306"/>
    </location>
</feature>
<protein>
    <submittedName>
        <fullName evidence="2">Uncharacterized protein</fullName>
    </submittedName>
</protein>
<name>A0A165JUU4_EXIGL</name>
<feature type="compositionally biased region" description="Polar residues" evidence="1">
    <location>
        <begin position="224"/>
        <end position="236"/>
    </location>
</feature>
<proteinExistence type="predicted"/>
<dbReference type="InParanoid" id="A0A165JUU4"/>
<keyword evidence="3" id="KW-1185">Reference proteome</keyword>
<reference evidence="2 3" key="1">
    <citation type="journal article" date="2016" name="Mol. Biol. Evol.">
        <title>Comparative Genomics of Early-Diverging Mushroom-Forming Fungi Provides Insights into the Origins of Lignocellulose Decay Capabilities.</title>
        <authorList>
            <person name="Nagy L.G."/>
            <person name="Riley R."/>
            <person name="Tritt A."/>
            <person name="Adam C."/>
            <person name="Daum C."/>
            <person name="Floudas D."/>
            <person name="Sun H."/>
            <person name="Yadav J.S."/>
            <person name="Pangilinan J."/>
            <person name="Larsson K.H."/>
            <person name="Matsuura K."/>
            <person name="Barry K."/>
            <person name="Labutti K."/>
            <person name="Kuo R."/>
            <person name="Ohm R.A."/>
            <person name="Bhattacharya S.S."/>
            <person name="Shirouzu T."/>
            <person name="Yoshinaga Y."/>
            <person name="Martin F.M."/>
            <person name="Grigoriev I.V."/>
            <person name="Hibbett D.S."/>
        </authorList>
    </citation>
    <scope>NUCLEOTIDE SEQUENCE [LARGE SCALE GENOMIC DNA]</scope>
    <source>
        <strain evidence="2 3">HHB12029</strain>
    </source>
</reference>
<evidence type="ECO:0000313" key="3">
    <source>
        <dbReference type="Proteomes" id="UP000077266"/>
    </source>
</evidence>
<gene>
    <name evidence="2" type="ORF">EXIGLDRAFT_766277</name>
</gene>
<organism evidence="2 3">
    <name type="scientific">Exidia glandulosa HHB12029</name>
    <dbReference type="NCBI Taxonomy" id="1314781"/>
    <lineage>
        <taxon>Eukaryota</taxon>
        <taxon>Fungi</taxon>
        <taxon>Dikarya</taxon>
        <taxon>Basidiomycota</taxon>
        <taxon>Agaricomycotina</taxon>
        <taxon>Agaricomycetes</taxon>
        <taxon>Auriculariales</taxon>
        <taxon>Exidiaceae</taxon>
        <taxon>Exidia</taxon>
    </lineage>
</organism>
<evidence type="ECO:0000313" key="2">
    <source>
        <dbReference type="EMBL" id="KZV95363.1"/>
    </source>
</evidence>
<dbReference type="Proteomes" id="UP000077266">
    <property type="component" value="Unassembled WGS sequence"/>
</dbReference>
<dbReference type="AlphaFoldDB" id="A0A165JUU4"/>